<keyword evidence="3" id="KW-1185">Reference proteome</keyword>
<evidence type="ECO:0000313" key="3">
    <source>
        <dbReference type="Proteomes" id="UP000191612"/>
    </source>
</evidence>
<comment type="caution">
    <text evidence="2">The sequence shown here is derived from an EMBL/GenBank/DDBJ whole genome shotgun (WGS) entry which is preliminary data.</text>
</comment>
<evidence type="ECO:0000256" key="1">
    <source>
        <dbReference type="SAM" id="MobiDB-lite"/>
    </source>
</evidence>
<name>A0A1V6R8E6_9EURO</name>
<dbReference type="AlphaFoldDB" id="A0A1V6R8E6"/>
<protein>
    <submittedName>
        <fullName evidence="2">Uncharacterized protein</fullName>
    </submittedName>
</protein>
<organism evidence="2 3">
    <name type="scientific">Penicillium solitum</name>
    <dbReference type="NCBI Taxonomy" id="60172"/>
    <lineage>
        <taxon>Eukaryota</taxon>
        <taxon>Fungi</taxon>
        <taxon>Dikarya</taxon>
        <taxon>Ascomycota</taxon>
        <taxon>Pezizomycotina</taxon>
        <taxon>Eurotiomycetes</taxon>
        <taxon>Eurotiomycetidae</taxon>
        <taxon>Eurotiales</taxon>
        <taxon>Aspergillaceae</taxon>
        <taxon>Penicillium</taxon>
    </lineage>
</organism>
<feature type="region of interest" description="Disordered" evidence="1">
    <location>
        <begin position="1"/>
        <end position="125"/>
    </location>
</feature>
<reference evidence="3" key="1">
    <citation type="journal article" date="2017" name="Nat. Microbiol.">
        <title>Global analysis of biosynthetic gene clusters reveals vast potential of secondary metabolite production in Penicillium species.</title>
        <authorList>
            <person name="Nielsen J.C."/>
            <person name="Grijseels S."/>
            <person name="Prigent S."/>
            <person name="Ji B."/>
            <person name="Dainat J."/>
            <person name="Nielsen K.F."/>
            <person name="Frisvad J.C."/>
            <person name="Workman M."/>
            <person name="Nielsen J."/>
        </authorList>
    </citation>
    <scope>NUCLEOTIDE SEQUENCE [LARGE SCALE GENOMIC DNA]</scope>
    <source>
        <strain evidence="3">IBT 29525</strain>
    </source>
</reference>
<evidence type="ECO:0000313" key="2">
    <source>
        <dbReference type="EMBL" id="OQD97462.1"/>
    </source>
</evidence>
<proteinExistence type="predicted"/>
<dbReference type="Proteomes" id="UP000191612">
    <property type="component" value="Unassembled WGS sequence"/>
</dbReference>
<gene>
    <name evidence="2" type="ORF">PENSOL_c012G00744</name>
</gene>
<feature type="compositionally biased region" description="Basic and acidic residues" evidence="1">
    <location>
        <begin position="26"/>
        <end position="55"/>
    </location>
</feature>
<feature type="compositionally biased region" description="Basic residues" evidence="1">
    <location>
        <begin position="108"/>
        <end position="125"/>
    </location>
</feature>
<sequence length="125" mass="13798">MVLDWSALAPGPAGTAMLGESGIEGAARRGRERIRREQAEQREVEKKLQHGDDTASKFTLLPENQLKGRESKPERSKEGSKEAGDLTPRFSMVSDADTLTEQSDGRRQRGGIKGKMSRFKKQLTG</sequence>
<accession>A0A1V6R8E6</accession>
<feature type="compositionally biased region" description="Basic and acidic residues" evidence="1">
    <location>
        <begin position="66"/>
        <end position="84"/>
    </location>
</feature>
<dbReference type="EMBL" id="MDYO01000012">
    <property type="protein sequence ID" value="OQD97462.1"/>
    <property type="molecule type" value="Genomic_DNA"/>
</dbReference>